<gene>
    <name evidence="2" type="ORF">SAMN05216267_1008119</name>
</gene>
<evidence type="ECO:0000313" key="2">
    <source>
        <dbReference type="EMBL" id="SEN68876.1"/>
    </source>
</evidence>
<organism evidence="2 3">
    <name type="scientific">Actinacidiphila rubida</name>
    <dbReference type="NCBI Taxonomy" id="310780"/>
    <lineage>
        <taxon>Bacteria</taxon>
        <taxon>Bacillati</taxon>
        <taxon>Actinomycetota</taxon>
        <taxon>Actinomycetes</taxon>
        <taxon>Kitasatosporales</taxon>
        <taxon>Streptomycetaceae</taxon>
        <taxon>Actinacidiphila</taxon>
    </lineage>
</organism>
<proteinExistence type="predicted"/>
<feature type="transmembrane region" description="Helical" evidence="1">
    <location>
        <begin position="53"/>
        <end position="73"/>
    </location>
</feature>
<feature type="transmembrane region" description="Helical" evidence="1">
    <location>
        <begin position="179"/>
        <end position="198"/>
    </location>
</feature>
<keyword evidence="1" id="KW-0472">Membrane</keyword>
<dbReference type="AlphaFoldDB" id="A0A1H8ILH2"/>
<dbReference type="EMBL" id="FODD01000008">
    <property type="protein sequence ID" value="SEN68876.1"/>
    <property type="molecule type" value="Genomic_DNA"/>
</dbReference>
<keyword evidence="1" id="KW-1133">Transmembrane helix</keyword>
<reference evidence="2 3" key="1">
    <citation type="submission" date="2016-10" db="EMBL/GenBank/DDBJ databases">
        <authorList>
            <person name="de Groot N.N."/>
        </authorList>
    </citation>
    <scope>NUCLEOTIDE SEQUENCE [LARGE SCALE GENOMIC DNA]</scope>
    <source>
        <strain evidence="2 3">CGMCC 4.2026</strain>
    </source>
</reference>
<accession>A0A1H8ILH2</accession>
<keyword evidence="3" id="KW-1185">Reference proteome</keyword>
<evidence type="ECO:0000313" key="3">
    <source>
        <dbReference type="Proteomes" id="UP000181951"/>
    </source>
</evidence>
<evidence type="ECO:0000256" key="1">
    <source>
        <dbReference type="SAM" id="Phobius"/>
    </source>
</evidence>
<dbReference type="STRING" id="310780.SAMN05216267_1008119"/>
<protein>
    <recommendedName>
        <fullName evidence="4">Integral membrane protein</fullName>
    </recommendedName>
</protein>
<keyword evidence="1" id="KW-0812">Transmembrane</keyword>
<dbReference type="Proteomes" id="UP000181951">
    <property type="component" value="Unassembled WGS sequence"/>
</dbReference>
<sequence length="269" mass="28187">MTRRSQLYDPPLTAVARSGGKPFSGGYPTFRPLLRLAMAHSVAMEEIRPRLGALRAALFAALCVTLSSTSHVLMSHEPLPPAVVATAFAAVFAVAYLVAGRRECGFRLIAALMVPLELAMDTWFTSGQRLCYGASGGPVTGSWRSFHEAVICHGAPAGARLPGVPTASAAQVPMPSATLPWLLLALHVSVGLLAAWWLRRGEAALQRLLRAATAAAFRPLLFAAAAVRAAALPARRVRPATALPHAGAPGARNLLHAVVRRGPPAPVAA</sequence>
<evidence type="ECO:0008006" key="4">
    <source>
        <dbReference type="Google" id="ProtNLM"/>
    </source>
</evidence>
<name>A0A1H8ILH2_9ACTN</name>
<feature type="transmembrane region" description="Helical" evidence="1">
    <location>
        <begin position="79"/>
        <end position="99"/>
    </location>
</feature>